<dbReference type="NCBIfam" id="NF040501">
    <property type="entry name" value="resist_ArsN2"/>
    <property type="match status" value="1"/>
</dbReference>
<organism evidence="2 3">
    <name type="scientific">Salinimicrobium catena</name>
    <dbReference type="NCBI Taxonomy" id="390640"/>
    <lineage>
        <taxon>Bacteria</taxon>
        <taxon>Pseudomonadati</taxon>
        <taxon>Bacteroidota</taxon>
        <taxon>Flavobacteriia</taxon>
        <taxon>Flavobacteriales</taxon>
        <taxon>Flavobacteriaceae</taxon>
        <taxon>Salinimicrobium</taxon>
    </lineage>
</organism>
<feature type="domain" description="N-acetyltransferase" evidence="1">
    <location>
        <begin position="1"/>
        <end position="145"/>
    </location>
</feature>
<name>A0A1H5NPG6_9FLAO</name>
<evidence type="ECO:0000313" key="2">
    <source>
        <dbReference type="EMBL" id="SEF03370.1"/>
    </source>
</evidence>
<dbReference type="Pfam" id="PF00583">
    <property type="entry name" value="Acetyltransf_1"/>
    <property type="match status" value="1"/>
</dbReference>
<gene>
    <name evidence="2" type="ORF">SAMN04488034_10544</name>
</gene>
<dbReference type="AlphaFoldDB" id="A0A1H5NPG6"/>
<evidence type="ECO:0000313" key="3">
    <source>
        <dbReference type="Proteomes" id="UP000199448"/>
    </source>
</evidence>
<keyword evidence="3" id="KW-1185">Reference proteome</keyword>
<dbReference type="Gene3D" id="3.40.630.30">
    <property type="match status" value="1"/>
</dbReference>
<dbReference type="InterPro" id="IPR000182">
    <property type="entry name" value="GNAT_dom"/>
</dbReference>
<proteinExistence type="predicted"/>
<dbReference type="STRING" id="390640.SAMN04488034_10544"/>
<protein>
    <submittedName>
        <fullName evidence="2">Amino-acid N-acetyltransferase</fullName>
    </submittedName>
</protein>
<dbReference type="InterPro" id="IPR016181">
    <property type="entry name" value="Acyl_CoA_acyltransferase"/>
</dbReference>
<dbReference type="RefSeq" id="WP_093113572.1">
    <property type="nucleotide sequence ID" value="NZ_FNGG01000005.1"/>
</dbReference>
<evidence type="ECO:0000259" key="1">
    <source>
        <dbReference type="PROSITE" id="PS51186"/>
    </source>
</evidence>
<dbReference type="Proteomes" id="UP000199448">
    <property type="component" value="Unassembled WGS sequence"/>
</dbReference>
<dbReference type="PROSITE" id="PS51186">
    <property type="entry name" value="GNAT"/>
    <property type="match status" value="1"/>
</dbReference>
<dbReference type="OrthoDB" id="5197788at2"/>
<accession>A0A1H5NPG6</accession>
<dbReference type="SUPFAM" id="SSF55729">
    <property type="entry name" value="Acyl-CoA N-acyltransferases (Nat)"/>
    <property type="match status" value="1"/>
</dbReference>
<dbReference type="EMBL" id="FNUG01000005">
    <property type="protein sequence ID" value="SEF03370.1"/>
    <property type="molecule type" value="Genomic_DNA"/>
</dbReference>
<keyword evidence="2" id="KW-0808">Transferase</keyword>
<dbReference type="CDD" id="cd04301">
    <property type="entry name" value="NAT_SF"/>
    <property type="match status" value="1"/>
</dbReference>
<sequence length="162" mass="18287">MELNIQTFKPKDLTVVTEFLTSNKLPASDLTEDNIQLFLAYDEEELIATIGLEKNGSSGLLRSLAVKENYRNLEVADKMIKGLFAVCESQGISDIYLLTTTAEKYFLKKGFLQVDRKSIPYDIRQSREFRSICPASAVAMHRQVESSVIKGSKDDLEVRRTS</sequence>
<dbReference type="GO" id="GO:0016747">
    <property type="term" value="F:acyltransferase activity, transferring groups other than amino-acyl groups"/>
    <property type="evidence" value="ECO:0007669"/>
    <property type="project" value="InterPro"/>
</dbReference>
<reference evidence="2 3" key="1">
    <citation type="submission" date="2016-10" db="EMBL/GenBank/DDBJ databases">
        <authorList>
            <person name="de Groot N.N."/>
        </authorList>
    </citation>
    <scope>NUCLEOTIDE SEQUENCE [LARGE SCALE GENOMIC DNA]</scope>
    <source>
        <strain evidence="2 3">DSM 23553</strain>
    </source>
</reference>